<name>A0A6J2KCS3_BOMMA</name>
<dbReference type="KEGG" id="bman:114249931"/>
<protein>
    <submittedName>
        <fullName evidence="4">Uncharacterized protein LOC114249931</fullName>
    </submittedName>
</protein>
<evidence type="ECO:0000313" key="4">
    <source>
        <dbReference type="RefSeq" id="XP_028039448.1"/>
    </source>
</evidence>
<feature type="transmembrane region" description="Helical" evidence="1">
    <location>
        <begin position="271"/>
        <end position="295"/>
    </location>
</feature>
<dbReference type="GeneID" id="114249931"/>
<keyword evidence="2" id="KW-0732">Signal</keyword>
<accession>A0A6J2KCS3</accession>
<evidence type="ECO:0000313" key="3">
    <source>
        <dbReference type="Proteomes" id="UP000504629"/>
    </source>
</evidence>
<keyword evidence="1" id="KW-0472">Membrane</keyword>
<proteinExistence type="predicted"/>
<keyword evidence="3" id="KW-1185">Reference proteome</keyword>
<reference evidence="4" key="1">
    <citation type="submission" date="2025-08" db="UniProtKB">
        <authorList>
            <consortium name="RefSeq"/>
        </authorList>
    </citation>
    <scope>IDENTIFICATION</scope>
    <source>
        <tissue evidence="4">Silk gland</tissue>
    </source>
</reference>
<sequence>MYIYFVLLYLLLFKNALSEDGTNVASPRSFEFVAEINVGDRDHIVELVPTKICRENGDDYICRQVRLDGDCRDLIPKDSKRAFKIVTPLVYDGDARGYCTLHVNSWPVNDSNNIDKKEIVIQFDTFKVDNLDETQNFAETPNENDCDNTNAVVCKVSCNETQSTSHVRSKRCVYFNEQEDEEDNDVFYETKSNDDNISKDDLDFIKSLDPKARTTKDILIINKNTDVNDSKQLCPHCNKLHVVIDEQKTINFNKQCSALDKLKSYFQTHKYTFLAFGLIISVQCLFVLAMIYCLIRFCDCAKERKVVRHYFNYRQDASVTTPLICTSNNGTETTDCNLTEKSIPERNGKCYEACGNESKFSITDDVLSKCINRRNWERSATKDEDKPKTDLSRMQIEQIDTRVTFETETINSKPKSEDENEAKIKVDNIENHHVQCDLSEREINCHTYMCKEKQNKSRFGFFKSDRSKAENSAQAAFSNDSLDDFLSQRLKRDNGSNITSLESRSSLSSRTSKNLRGVKSFFSKKSKTSSVPGVPSKKSVNLEVLHMSRVSGFLSSSDHFKLAKDSRTSL</sequence>
<keyword evidence="1" id="KW-0812">Transmembrane</keyword>
<dbReference type="OrthoDB" id="5977855at2759"/>
<feature type="signal peptide" evidence="2">
    <location>
        <begin position="1"/>
        <end position="18"/>
    </location>
</feature>
<dbReference type="AlphaFoldDB" id="A0A6J2KCS3"/>
<keyword evidence="1" id="KW-1133">Transmembrane helix</keyword>
<dbReference type="RefSeq" id="XP_028039448.1">
    <property type="nucleotide sequence ID" value="XM_028183647.1"/>
</dbReference>
<organism evidence="3 4">
    <name type="scientific">Bombyx mandarina</name>
    <name type="common">Wild silk moth</name>
    <name type="synonym">Wild silkworm</name>
    <dbReference type="NCBI Taxonomy" id="7092"/>
    <lineage>
        <taxon>Eukaryota</taxon>
        <taxon>Metazoa</taxon>
        <taxon>Ecdysozoa</taxon>
        <taxon>Arthropoda</taxon>
        <taxon>Hexapoda</taxon>
        <taxon>Insecta</taxon>
        <taxon>Pterygota</taxon>
        <taxon>Neoptera</taxon>
        <taxon>Endopterygota</taxon>
        <taxon>Lepidoptera</taxon>
        <taxon>Glossata</taxon>
        <taxon>Ditrysia</taxon>
        <taxon>Bombycoidea</taxon>
        <taxon>Bombycidae</taxon>
        <taxon>Bombycinae</taxon>
        <taxon>Bombyx</taxon>
    </lineage>
</organism>
<feature type="chain" id="PRO_5026775425" evidence="2">
    <location>
        <begin position="19"/>
        <end position="570"/>
    </location>
</feature>
<gene>
    <name evidence="4" type="primary">LOC114249931</name>
</gene>
<evidence type="ECO:0000256" key="2">
    <source>
        <dbReference type="SAM" id="SignalP"/>
    </source>
</evidence>
<dbReference type="Proteomes" id="UP000504629">
    <property type="component" value="Unplaced"/>
</dbReference>
<evidence type="ECO:0000256" key="1">
    <source>
        <dbReference type="SAM" id="Phobius"/>
    </source>
</evidence>